<dbReference type="Pfam" id="PF01554">
    <property type="entry name" value="MatE"/>
    <property type="match status" value="2"/>
</dbReference>
<dbReference type="NCBIfam" id="TIGR00797">
    <property type="entry name" value="matE"/>
    <property type="match status" value="1"/>
</dbReference>
<dbReference type="GO" id="GO:0015297">
    <property type="term" value="F:antiporter activity"/>
    <property type="evidence" value="ECO:0007669"/>
    <property type="project" value="InterPro"/>
</dbReference>
<protein>
    <submittedName>
        <fullName evidence="7">Uncharacterized protein</fullName>
    </submittedName>
</protein>
<dbReference type="AlphaFoldDB" id="A0A9Q0QQE4"/>
<dbReference type="CDD" id="cd13132">
    <property type="entry name" value="MATE_eukaryotic"/>
    <property type="match status" value="1"/>
</dbReference>
<feature type="transmembrane region" description="Helical" evidence="6">
    <location>
        <begin position="370"/>
        <end position="390"/>
    </location>
</feature>
<evidence type="ECO:0000256" key="6">
    <source>
        <dbReference type="SAM" id="Phobius"/>
    </source>
</evidence>
<dbReference type="InterPro" id="IPR045069">
    <property type="entry name" value="MATE_euk"/>
</dbReference>
<keyword evidence="3 6" id="KW-0812">Transmembrane</keyword>
<evidence type="ECO:0000313" key="7">
    <source>
        <dbReference type="EMBL" id="KAJ4968023.1"/>
    </source>
</evidence>
<dbReference type="EMBL" id="JAMYWD010000006">
    <property type="protein sequence ID" value="KAJ4968023.1"/>
    <property type="molecule type" value="Genomic_DNA"/>
</dbReference>
<organism evidence="7 8">
    <name type="scientific">Protea cynaroides</name>
    <dbReference type="NCBI Taxonomy" id="273540"/>
    <lineage>
        <taxon>Eukaryota</taxon>
        <taxon>Viridiplantae</taxon>
        <taxon>Streptophyta</taxon>
        <taxon>Embryophyta</taxon>
        <taxon>Tracheophyta</taxon>
        <taxon>Spermatophyta</taxon>
        <taxon>Magnoliopsida</taxon>
        <taxon>Proteales</taxon>
        <taxon>Proteaceae</taxon>
        <taxon>Protea</taxon>
    </lineage>
</organism>
<feature type="transmembrane region" description="Helical" evidence="6">
    <location>
        <begin position="267"/>
        <end position="288"/>
    </location>
</feature>
<evidence type="ECO:0000256" key="4">
    <source>
        <dbReference type="ARBA" id="ARBA00022989"/>
    </source>
</evidence>
<keyword evidence="8" id="KW-1185">Reference proteome</keyword>
<reference evidence="7" key="1">
    <citation type="journal article" date="2023" name="Plant J.">
        <title>The genome of the king protea, Protea cynaroides.</title>
        <authorList>
            <person name="Chang J."/>
            <person name="Duong T.A."/>
            <person name="Schoeman C."/>
            <person name="Ma X."/>
            <person name="Roodt D."/>
            <person name="Barker N."/>
            <person name="Li Z."/>
            <person name="Van de Peer Y."/>
            <person name="Mizrachi E."/>
        </authorList>
    </citation>
    <scope>NUCLEOTIDE SEQUENCE</scope>
    <source>
        <tissue evidence="7">Young leaves</tissue>
    </source>
</reference>
<dbReference type="GO" id="GO:1990961">
    <property type="term" value="P:xenobiotic detoxification by transmembrane export across the plasma membrane"/>
    <property type="evidence" value="ECO:0007669"/>
    <property type="project" value="InterPro"/>
</dbReference>
<evidence type="ECO:0000313" key="8">
    <source>
        <dbReference type="Proteomes" id="UP001141806"/>
    </source>
</evidence>
<evidence type="ECO:0000256" key="2">
    <source>
        <dbReference type="ARBA" id="ARBA00010199"/>
    </source>
</evidence>
<feature type="transmembrane region" description="Helical" evidence="6">
    <location>
        <begin position="338"/>
        <end position="358"/>
    </location>
</feature>
<evidence type="ECO:0000256" key="5">
    <source>
        <dbReference type="ARBA" id="ARBA00023136"/>
    </source>
</evidence>
<keyword evidence="5 6" id="KW-0472">Membrane</keyword>
<feature type="transmembrane region" description="Helical" evidence="6">
    <location>
        <begin position="225"/>
        <end position="247"/>
    </location>
</feature>
<sequence>MATSVESKGRKKKEYTTKTGLSGALETLCGQAYGANIHRMLGIYLQSSIILSFIFSGAASILWFFSERILVFLHQDPLVANVAGTYLKCLIPGLFAYGFLQCILRFLQAQSVVKPLILCSLVPLAVHVGLTFLLVHHTPLGFKGAPLAVVVSLWLSVLMLMFYLKYSVQFKHTLEGLSMESIHHLLPNMRLALSSALMVCLEFGVFELLVILAGLMPNSETSTSLIALCVITETVSYMMTSGLSAAVSTRVSNEIGAGNIIHAKKALIVTIQLSIILALTISLSLIVAHNLWVSFFSNSYLLRDEFSSITPLLAISMLLDSAQAILSGVARGCGWQHLAALTNMVAFYVIGIPISAVLGFKVGLYTKGLWIGLICGLCCQCCTLLLITFCNKWKQLKLSEH</sequence>
<dbReference type="GO" id="GO:0042910">
    <property type="term" value="F:xenobiotic transmembrane transporter activity"/>
    <property type="evidence" value="ECO:0007669"/>
    <property type="project" value="InterPro"/>
</dbReference>
<dbReference type="InterPro" id="IPR002528">
    <property type="entry name" value="MATE_fam"/>
</dbReference>
<gene>
    <name evidence="7" type="ORF">NE237_014724</name>
</gene>
<accession>A0A9Q0QQE4</accession>
<keyword evidence="4 6" id="KW-1133">Transmembrane helix</keyword>
<feature type="transmembrane region" description="Helical" evidence="6">
    <location>
        <begin position="116"/>
        <end position="135"/>
    </location>
</feature>
<feature type="transmembrane region" description="Helical" evidence="6">
    <location>
        <begin position="147"/>
        <end position="168"/>
    </location>
</feature>
<proteinExistence type="inferred from homology"/>
<comment type="similarity">
    <text evidence="2">Belongs to the multi antimicrobial extrusion (MATE) (TC 2.A.66.1) family.</text>
</comment>
<feature type="transmembrane region" description="Helical" evidence="6">
    <location>
        <begin position="308"/>
        <end position="326"/>
    </location>
</feature>
<evidence type="ECO:0000256" key="3">
    <source>
        <dbReference type="ARBA" id="ARBA00022692"/>
    </source>
</evidence>
<comment type="subcellular location">
    <subcellularLocation>
        <location evidence="1">Membrane</location>
        <topology evidence="1">Multi-pass membrane protein</topology>
    </subcellularLocation>
</comment>
<dbReference type="OrthoDB" id="2126698at2759"/>
<feature type="transmembrane region" description="Helical" evidence="6">
    <location>
        <begin position="43"/>
        <end position="65"/>
    </location>
</feature>
<evidence type="ECO:0000256" key="1">
    <source>
        <dbReference type="ARBA" id="ARBA00004141"/>
    </source>
</evidence>
<dbReference type="GO" id="GO:0016020">
    <property type="term" value="C:membrane"/>
    <property type="evidence" value="ECO:0007669"/>
    <property type="project" value="UniProtKB-SubCell"/>
</dbReference>
<feature type="transmembrane region" description="Helical" evidence="6">
    <location>
        <begin position="189"/>
        <end position="213"/>
    </location>
</feature>
<comment type="caution">
    <text evidence="7">The sequence shown here is derived from an EMBL/GenBank/DDBJ whole genome shotgun (WGS) entry which is preliminary data.</text>
</comment>
<feature type="transmembrane region" description="Helical" evidence="6">
    <location>
        <begin position="85"/>
        <end position="104"/>
    </location>
</feature>
<dbReference type="PANTHER" id="PTHR11206">
    <property type="entry name" value="MULTIDRUG RESISTANCE PROTEIN"/>
    <property type="match status" value="1"/>
</dbReference>
<name>A0A9Q0QQE4_9MAGN</name>
<dbReference type="Proteomes" id="UP001141806">
    <property type="component" value="Unassembled WGS sequence"/>
</dbReference>